<organism evidence="5 6">
    <name type="scientific">Pseudomonas brenneri</name>
    <dbReference type="NCBI Taxonomy" id="129817"/>
    <lineage>
        <taxon>Bacteria</taxon>
        <taxon>Pseudomonadati</taxon>
        <taxon>Pseudomonadota</taxon>
        <taxon>Gammaproteobacteria</taxon>
        <taxon>Pseudomonadales</taxon>
        <taxon>Pseudomonadaceae</taxon>
        <taxon>Pseudomonas</taxon>
    </lineage>
</organism>
<keyword evidence="3 5" id="KW-0560">Oxidoreductase</keyword>
<comment type="similarity">
    <text evidence="1">Belongs to the aldo/keto reductase family.</text>
</comment>
<accession>A0A5B2UHL5</accession>
<evidence type="ECO:0000256" key="3">
    <source>
        <dbReference type="ARBA" id="ARBA00023002"/>
    </source>
</evidence>
<dbReference type="EMBL" id="VUOL01000044">
    <property type="protein sequence ID" value="KAA2225445.1"/>
    <property type="molecule type" value="Genomic_DNA"/>
</dbReference>
<feature type="non-terminal residue" evidence="5">
    <location>
        <position position="1"/>
    </location>
</feature>
<evidence type="ECO:0000313" key="6">
    <source>
        <dbReference type="Proteomes" id="UP000325296"/>
    </source>
</evidence>
<dbReference type="Proteomes" id="UP000325296">
    <property type="component" value="Unassembled WGS sequence"/>
</dbReference>
<dbReference type="PANTHER" id="PTHR43827:SF3">
    <property type="entry name" value="NADP-DEPENDENT OXIDOREDUCTASE DOMAIN-CONTAINING PROTEIN"/>
    <property type="match status" value="1"/>
</dbReference>
<dbReference type="GO" id="GO:0051596">
    <property type="term" value="P:methylglyoxal catabolic process"/>
    <property type="evidence" value="ECO:0007669"/>
    <property type="project" value="TreeGrafter"/>
</dbReference>
<dbReference type="AlphaFoldDB" id="A0A5B2UHL5"/>
<evidence type="ECO:0000256" key="1">
    <source>
        <dbReference type="ARBA" id="ARBA00007905"/>
    </source>
</evidence>
<name>A0A5B2UHL5_9PSED</name>
<dbReference type="InterPro" id="IPR018170">
    <property type="entry name" value="Aldo/ket_reductase_CS"/>
</dbReference>
<dbReference type="InterPro" id="IPR023210">
    <property type="entry name" value="NADP_OxRdtase_dom"/>
</dbReference>
<dbReference type="EC" id="1.1.1.274" evidence="5"/>
<dbReference type="PANTHER" id="PTHR43827">
    <property type="entry name" value="2,5-DIKETO-D-GLUCONIC ACID REDUCTASE"/>
    <property type="match status" value="1"/>
</dbReference>
<evidence type="ECO:0000256" key="2">
    <source>
        <dbReference type="ARBA" id="ARBA00022857"/>
    </source>
</evidence>
<gene>
    <name evidence="5" type="primary">dkgB</name>
    <name evidence="5" type="ORF">F1720_28035</name>
</gene>
<dbReference type="GO" id="GO:1990002">
    <property type="term" value="F:methylglyoxal reductase (NADPH) (acetol producing) activity"/>
    <property type="evidence" value="ECO:0007669"/>
    <property type="project" value="TreeGrafter"/>
</dbReference>
<evidence type="ECO:0000259" key="4">
    <source>
        <dbReference type="Pfam" id="PF00248"/>
    </source>
</evidence>
<feature type="non-terminal residue" evidence="5">
    <location>
        <position position="153"/>
    </location>
</feature>
<protein>
    <submittedName>
        <fullName evidence="5">2,5-didehydrogluconate reductase DkgB</fullName>
        <ecNumber evidence="5">1.1.1.274</ecNumber>
    </submittedName>
</protein>
<dbReference type="SUPFAM" id="SSF51430">
    <property type="entry name" value="NAD(P)-linked oxidoreductase"/>
    <property type="match status" value="1"/>
</dbReference>
<dbReference type="PROSITE" id="PS00062">
    <property type="entry name" value="ALDOKETO_REDUCTASE_2"/>
    <property type="match status" value="1"/>
</dbReference>
<reference evidence="5 6" key="1">
    <citation type="submission" date="2019-09" db="EMBL/GenBank/DDBJ databases">
        <title>Draft genome sequence of Pseudomonas brenneri CCUG 51514(T).</title>
        <authorList>
            <person name="Tunovic T."/>
            <person name="Pineiro-Iglesias B."/>
            <person name="Unosson C."/>
            <person name="Inganas E."/>
            <person name="Ohlen M."/>
            <person name="Cardew S."/>
            <person name="Jensie-Markopoulos S."/>
            <person name="Salva-Serra F."/>
            <person name="Jaen-Luchoro D."/>
            <person name="Svensson-Stadler L."/>
            <person name="Chun J."/>
            <person name="Moore E."/>
        </authorList>
    </citation>
    <scope>NUCLEOTIDE SEQUENCE [LARGE SCALE GENOMIC DNA]</scope>
    <source>
        <strain evidence="5 6">CCUG 51514</strain>
    </source>
</reference>
<dbReference type="GO" id="GO:0050580">
    <property type="term" value="F:2,5-didehydrogluconate reductase activity"/>
    <property type="evidence" value="ECO:0007669"/>
    <property type="project" value="UniProtKB-EC"/>
</dbReference>
<dbReference type="InterPro" id="IPR036812">
    <property type="entry name" value="NAD(P)_OxRdtase_dom_sf"/>
</dbReference>
<evidence type="ECO:0000313" key="5">
    <source>
        <dbReference type="EMBL" id="KAA2225445.1"/>
    </source>
</evidence>
<sequence length="153" mass="16664">TDAVDLTLIHWPAPALGVSIPSVMQLLLEAKQQGLTKQIGISNFNIALTQQAIDSIGVEHIATNQIELSPYLQNRNLVNYLREQDIDVTSYMTLAYGKVLNDPTLAEIAAQHQATTAQVALAWALQNGFAVIPSSTKRENLISNLKAQDLTLS</sequence>
<feature type="domain" description="NADP-dependent oxidoreductase" evidence="4">
    <location>
        <begin position="1"/>
        <end position="153"/>
    </location>
</feature>
<dbReference type="InterPro" id="IPR020471">
    <property type="entry name" value="AKR"/>
</dbReference>
<dbReference type="Pfam" id="PF00248">
    <property type="entry name" value="Aldo_ket_red"/>
    <property type="match status" value="1"/>
</dbReference>
<keyword evidence="2" id="KW-0521">NADP</keyword>
<dbReference type="PRINTS" id="PR00069">
    <property type="entry name" value="ALDKETRDTASE"/>
</dbReference>
<dbReference type="RefSeq" id="WP_188310396.1">
    <property type="nucleotide sequence ID" value="NZ_VUOL01000044.1"/>
</dbReference>
<proteinExistence type="inferred from homology"/>
<dbReference type="Gene3D" id="3.20.20.100">
    <property type="entry name" value="NADP-dependent oxidoreductase domain"/>
    <property type="match status" value="1"/>
</dbReference>
<comment type="caution">
    <text evidence="5">The sequence shown here is derived from an EMBL/GenBank/DDBJ whole genome shotgun (WGS) entry which is preliminary data.</text>
</comment>